<gene>
    <name evidence="1" type="ORF">AVEN_150341_1</name>
</gene>
<evidence type="ECO:0000313" key="2">
    <source>
        <dbReference type="Proteomes" id="UP000499080"/>
    </source>
</evidence>
<name>A0A4Y2W4V6_ARAVE</name>
<reference evidence="1 2" key="1">
    <citation type="journal article" date="2019" name="Sci. Rep.">
        <title>Orb-weaving spider Araneus ventricosus genome elucidates the spidroin gene catalogue.</title>
        <authorList>
            <person name="Kono N."/>
            <person name="Nakamura H."/>
            <person name="Ohtoshi R."/>
            <person name="Moran D.A.P."/>
            <person name="Shinohara A."/>
            <person name="Yoshida Y."/>
            <person name="Fujiwara M."/>
            <person name="Mori M."/>
            <person name="Tomita M."/>
            <person name="Arakawa K."/>
        </authorList>
    </citation>
    <scope>NUCLEOTIDE SEQUENCE [LARGE SCALE GENOMIC DNA]</scope>
</reference>
<sequence length="119" mass="13569">MKEDGEEEKNHSMARVPLTLVELLSVCKVIKCFRFLRKGEGLGKKRRNCWFFREGTQTPKIREMAAIKSIIRSISVVSAAMMGMGRWNSKDCQTRIKRHRQKEEVSLAAGRGVRDTGEG</sequence>
<dbReference type="AlphaFoldDB" id="A0A4Y2W4V6"/>
<organism evidence="1 2">
    <name type="scientific">Araneus ventricosus</name>
    <name type="common">Orbweaver spider</name>
    <name type="synonym">Epeira ventricosa</name>
    <dbReference type="NCBI Taxonomy" id="182803"/>
    <lineage>
        <taxon>Eukaryota</taxon>
        <taxon>Metazoa</taxon>
        <taxon>Ecdysozoa</taxon>
        <taxon>Arthropoda</taxon>
        <taxon>Chelicerata</taxon>
        <taxon>Arachnida</taxon>
        <taxon>Araneae</taxon>
        <taxon>Araneomorphae</taxon>
        <taxon>Entelegynae</taxon>
        <taxon>Araneoidea</taxon>
        <taxon>Araneidae</taxon>
        <taxon>Araneus</taxon>
    </lineage>
</organism>
<proteinExistence type="predicted"/>
<evidence type="ECO:0000313" key="1">
    <source>
        <dbReference type="EMBL" id="GBO31901.1"/>
    </source>
</evidence>
<dbReference type="EMBL" id="BGPR01055298">
    <property type="protein sequence ID" value="GBO31901.1"/>
    <property type="molecule type" value="Genomic_DNA"/>
</dbReference>
<keyword evidence="2" id="KW-1185">Reference proteome</keyword>
<protein>
    <submittedName>
        <fullName evidence="1">Uncharacterized protein</fullName>
    </submittedName>
</protein>
<comment type="caution">
    <text evidence="1">The sequence shown here is derived from an EMBL/GenBank/DDBJ whole genome shotgun (WGS) entry which is preliminary data.</text>
</comment>
<accession>A0A4Y2W4V6</accession>
<dbReference type="Proteomes" id="UP000499080">
    <property type="component" value="Unassembled WGS sequence"/>
</dbReference>